<comment type="caution">
    <text evidence="1">The sequence shown here is derived from an EMBL/GenBank/DDBJ whole genome shotgun (WGS) entry which is preliminary data.</text>
</comment>
<evidence type="ECO:0000313" key="1">
    <source>
        <dbReference type="EMBL" id="PSU49514.1"/>
    </source>
</evidence>
<dbReference type="OrthoDB" id="5814640at2"/>
<dbReference type="RefSeq" id="WP_107242302.1">
    <property type="nucleotide sequence ID" value="NZ_JAKJUA010000024.1"/>
</dbReference>
<name>A0A2T3JKG7_9GAMM</name>
<keyword evidence="2" id="KW-1185">Reference proteome</keyword>
<proteinExistence type="predicted"/>
<gene>
    <name evidence="1" type="ORF">C9J12_08490</name>
</gene>
<reference evidence="1 2" key="1">
    <citation type="submission" date="2018-01" db="EMBL/GenBank/DDBJ databases">
        <title>Whole genome sequencing of Histamine producing bacteria.</title>
        <authorList>
            <person name="Butler K."/>
        </authorList>
    </citation>
    <scope>NUCLEOTIDE SEQUENCE [LARGE SCALE GENOMIC DNA]</scope>
    <source>
        <strain evidence="1 2">JCM 12947</strain>
    </source>
</reference>
<organism evidence="1 2">
    <name type="scientific">Photobacterium frigidiphilum</name>
    <dbReference type="NCBI Taxonomy" id="264736"/>
    <lineage>
        <taxon>Bacteria</taxon>
        <taxon>Pseudomonadati</taxon>
        <taxon>Pseudomonadota</taxon>
        <taxon>Gammaproteobacteria</taxon>
        <taxon>Vibrionales</taxon>
        <taxon>Vibrionaceae</taxon>
        <taxon>Photobacterium</taxon>
    </lineage>
</organism>
<sequence length="185" mass="21025">MSRIMVKEPLFKSLFAKLLLSFSILGFIASVQVNASEVMASPAVEQQKLANRIGVIQQELADIRTQTMQSNPALVEQVKTFEATFEKKAKEINYQPEAFLKTAQEIQQQVRDENTTDEQRAELIKSFAKEKQALAKQRESIMADPELSKLEIALQKDTLSAMKKQDPKTETLLKELDTLFTQFRS</sequence>
<dbReference type="AlphaFoldDB" id="A0A2T3JKG7"/>
<evidence type="ECO:0000313" key="2">
    <source>
        <dbReference type="Proteomes" id="UP000240987"/>
    </source>
</evidence>
<protein>
    <submittedName>
        <fullName evidence="1">Uncharacterized protein</fullName>
    </submittedName>
</protein>
<dbReference type="EMBL" id="PYMJ01000006">
    <property type="protein sequence ID" value="PSU49514.1"/>
    <property type="molecule type" value="Genomic_DNA"/>
</dbReference>
<accession>A0A2T3JKG7</accession>
<dbReference type="Proteomes" id="UP000240987">
    <property type="component" value="Unassembled WGS sequence"/>
</dbReference>